<feature type="region of interest" description="Disordered" evidence="2">
    <location>
        <begin position="1"/>
        <end position="22"/>
    </location>
</feature>
<feature type="compositionally biased region" description="Polar residues" evidence="2">
    <location>
        <begin position="362"/>
        <end position="374"/>
    </location>
</feature>
<feature type="region of interest" description="Disordered" evidence="2">
    <location>
        <begin position="362"/>
        <end position="384"/>
    </location>
</feature>
<keyword evidence="1" id="KW-0175">Coiled coil</keyword>
<evidence type="ECO:0000313" key="3">
    <source>
        <dbReference type="EMBL" id="GEU74246.1"/>
    </source>
</evidence>
<organism evidence="3">
    <name type="scientific">Tanacetum cinerariifolium</name>
    <name type="common">Dalmatian daisy</name>
    <name type="synonym">Chrysanthemum cinerariifolium</name>
    <dbReference type="NCBI Taxonomy" id="118510"/>
    <lineage>
        <taxon>Eukaryota</taxon>
        <taxon>Viridiplantae</taxon>
        <taxon>Streptophyta</taxon>
        <taxon>Embryophyta</taxon>
        <taxon>Tracheophyta</taxon>
        <taxon>Spermatophyta</taxon>
        <taxon>Magnoliopsida</taxon>
        <taxon>eudicotyledons</taxon>
        <taxon>Gunneridae</taxon>
        <taxon>Pentapetalae</taxon>
        <taxon>asterids</taxon>
        <taxon>campanulids</taxon>
        <taxon>Asterales</taxon>
        <taxon>Asteraceae</taxon>
        <taxon>Asteroideae</taxon>
        <taxon>Anthemideae</taxon>
        <taxon>Anthemidinae</taxon>
        <taxon>Tanacetum</taxon>
    </lineage>
</organism>
<gene>
    <name evidence="3" type="ORF">Tci_046224</name>
</gene>
<comment type="caution">
    <text evidence="3">The sequence shown here is derived from an EMBL/GenBank/DDBJ whole genome shotgun (WGS) entry which is preliminary data.</text>
</comment>
<feature type="region of interest" description="Disordered" evidence="2">
    <location>
        <begin position="643"/>
        <end position="674"/>
    </location>
</feature>
<evidence type="ECO:0000256" key="2">
    <source>
        <dbReference type="SAM" id="MobiDB-lite"/>
    </source>
</evidence>
<dbReference type="EMBL" id="BKCJ010006850">
    <property type="protein sequence ID" value="GEU74246.1"/>
    <property type="molecule type" value="Genomic_DNA"/>
</dbReference>
<accession>A0A6L2MJV4</accession>
<feature type="coiled-coil region" evidence="1">
    <location>
        <begin position="43"/>
        <end position="99"/>
    </location>
</feature>
<dbReference type="AlphaFoldDB" id="A0A6L2MJV4"/>
<protein>
    <submittedName>
        <fullName evidence="3">Uncharacterized protein</fullName>
    </submittedName>
</protein>
<sequence length="767" mass="87516">MDQNTNSSGFDQFQPPQYSSKEISNDELKIMLQSYFVRMNQSREQEELLAEQELRQQEQAAQEKEGLPKLRHSALNSTLLSINLKAQRLNKEKQEVKNIVEHPTKRGTRIIESLQNIRVIHKKSSISLNNTSQISPFNAITPVLPTKEHEYSLSMGYEHLSTTPEMESDEVIESSVKNLIPIPNECEVTFDNKSECDVPVCEYSSTFDVYEDHSEILSDSNNDDILSDGDAFEDIEYVEATLPDSELVSLEEENDEDEFQDTVVFKFGQNRKNQYFGPLVDTGKFHEIPHSYHNKENLVTHVDINYHYSSDCNLVPVHRQTGTIVDNHNHHVNYFYINCTSNSRTEVVEDLKELAEYKESLENSSNKIATSNSNQEKEGPPQDSNIQLFCMHDNVNDLIESALNSKLLSINLNSQRLDKENQEVKNVVEQPTKRRTRIIESLRNFRVIHKKSSISLNNASQISLVHAIVPVLPTEKPRYSLSMGYEHLSTIPKTESDKVIESSVKNLVPIPSEYEVTFEDKNECDVPVCEDSSTFDVCEDHFEILFDSNNDDISSDDDAFEYIKYVEASLLDSKLVILEDESDVYQKDEEFNLEEIQNVILREKLLSINHLIANIKSLNDNPTLDRMLNSSASIPIFEESDNSLSISDNSSPEFETFSDHTEETRSGSTTTHANNSLPEYDSFCFEIEPDSKEVISAVINNINEINEDECFDPGGEINVFSNVEDDDYFLFIFFIRIFLPYLIYAEVSPLLLSAGSEDTIFDTGISV</sequence>
<reference evidence="3" key="1">
    <citation type="journal article" date="2019" name="Sci. Rep.">
        <title>Draft genome of Tanacetum cinerariifolium, the natural source of mosquito coil.</title>
        <authorList>
            <person name="Yamashiro T."/>
            <person name="Shiraishi A."/>
            <person name="Satake H."/>
            <person name="Nakayama K."/>
        </authorList>
    </citation>
    <scope>NUCLEOTIDE SEQUENCE</scope>
</reference>
<proteinExistence type="predicted"/>
<evidence type="ECO:0000256" key="1">
    <source>
        <dbReference type="SAM" id="Coils"/>
    </source>
</evidence>
<name>A0A6L2MJV4_TANCI</name>